<dbReference type="AlphaFoldDB" id="A0A1I7XFL8"/>
<keyword evidence="1" id="KW-0472">Membrane</keyword>
<accession>A0A1I7XFL8</accession>
<sequence length="142" mass="16594">MTTEMNRRPSGRSNTANIESVIRRDTIQLSNRVRYMRRLRLNVYNFLDHPLSSRSAWYHFDIYFYMEVTLAVFFLSEFLIRMWAVSADAKYIGLKGNSLKGIPLVLTPSIFCAYLCWLTGQHNDIVVNMIILIATFSRIKMS</sequence>
<feature type="transmembrane region" description="Helical" evidence="1">
    <location>
        <begin position="62"/>
        <end position="80"/>
    </location>
</feature>
<dbReference type="WBParaSite" id="Hba_16273">
    <property type="protein sequence ID" value="Hba_16273"/>
    <property type="gene ID" value="Hba_16273"/>
</dbReference>
<protein>
    <submittedName>
        <fullName evidence="3">Ion_trans domain-containing protein</fullName>
    </submittedName>
</protein>
<reference evidence="3" key="1">
    <citation type="submission" date="2016-11" db="UniProtKB">
        <authorList>
            <consortium name="WormBaseParasite"/>
        </authorList>
    </citation>
    <scope>IDENTIFICATION</scope>
</reference>
<keyword evidence="1" id="KW-1133">Transmembrane helix</keyword>
<feature type="transmembrane region" description="Helical" evidence="1">
    <location>
        <begin position="101"/>
        <end position="119"/>
    </location>
</feature>
<proteinExistence type="predicted"/>
<evidence type="ECO:0000313" key="3">
    <source>
        <dbReference type="WBParaSite" id="Hba_16273"/>
    </source>
</evidence>
<keyword evidence="2" id="KW-1185">Reference proteome</keyword>
<organism evidence="2 3">
    <name type="scientific">Heterorhabditis bacteriophora</name>
    <name type="common">Entomopathogenic nematode worm</name>
    <dbReference type="NCBI Taxonomy" id="37862"/>
    <lineage>
        <taxon>Eukaryota</taxon>
        <taxon>Metazoa</taxon>
        <taxon>Ecdysozoa</taxon>
        <taxon>Nematoda</taxon>
        <taxon>Chromadorea</taxon>
        <taxon>Rhabditida</taxon>
        <taxon>Rhabditina</taxon>
        <taxon>Rhabditomorpha</taxon>
        <taxon>Strongyloidea</taxon>
        <taxon>Heterorhabditidae</taxon>
        <taxon>Heterorhabditis</taxon>
    </lineage>
</organism>
<keyword evidence="1" id="KW-0812">Transmembrane</keyword>
<evidence type="ECO:0000256" key="1">
    <source>
        <dbReference type="SAM" id="Phobius"/>
    </source>
</evidence>
<name>A0A1I7XFL8_HETBA</name>
<evidence type="ECO:0000313" key="2">
    <source>
        <dbReference type="Proteomes" id="UP000095283"/>
    </source>
</evidence>
<dbReference type="Proteomes" id="UP000095283">
    <property type="component" value="Unplaced"/>
</dbReference>